<protein>
    <submittedName>
        <fullName evidence="1">Uncharacterized protein</fullName>
    </submittedName>
</protein>
<keyword evidence="2" id="KW-1185">Reference proteome</keyword>
<proteinExistence type="predicted"/>
<dbReference type="EMBL" id="MN718199">
    <property type="protein sequence ID" value="QGZ16094.1"/>
    <property type="molecule type" value="Genomic_DNA"/>
</dbReference>
<sequence length="68" mass="7526">MNALEIANEVLTEMNVIIPVELVNAAGFTNLKEMVMHNATTRRLFVGMFVERCGSNDAAIELLQSWSA</sequence>
<reference evidence="1 2" key="1">
    <citation type="submission" date="2019-11" db="EMBL/GenBank/DDBJ databases">
        <title>Characterization of a novel member of the family Ackermannviridae.</title>
        <authorList>
            <person name="Maina A.N."/>
            <person name="Mwaura F.B."/>
            <person name="Jumba M."/>
        </authorList>
    </citation>
    <scope>NUCLEOTIDE SEQUENCE [LARGE SCALE GENOMIC DNA]</scope>
</reference>
<accession>A0A6B9J7S3</accession>
<organism evidence="1 2">
    <name type="scientific">Vibrio phage vB_VchM_Kuja</name>
    <dbReference type="NCBI Taxonomy" id="2686437"/>
    <lineage>
        <taxon>Viruses</taxon>
        <taxon>Duplodnaviria</taxon>
        <taxon>Heunggongvirae</taxon>
        <taxon>Uroviricota</taxon>
        <taxon>Caudoviricetes</taxon>
        <taxon>Pantevenvirales</taxon>
        <taxon>Ackermannviridae</taxon>
        <taxon>Kujavirus</taxon>
        <taxon>Kujavirus kuja</taxon>
    </lineage>
</organism>
<gene>
    <name evidence="1" type="ORF">Kuja_1030</name>
</gene>
<evidence type="ECO:0000313" key="1">
    <source>
        <dbReference type="EMBL" id="QGZ16094.1"/>
    </source>
</evidence>
<name>A0A6B9J7S3_9CAUD</name>
<evidence type="ECO:0000313" key="2">
    <source>
        <dbReference type="Proteomes" id="UP000433471"/>
    </source>
</evidence>
<dbReference type="Proteomes" id="UP000433471">
    <property type="component" value="Segment"/>
</dbReference>